<evidence type="ECO:0000313" key="1">
    <source>
        <dbReference type="EMBL" id="ETI29970.1"/>
    </source>
</evidence>
<proteinExistence type="predicted"/>
<dbReference type="Proteomes" id="UP000018721">
    <property type="component" value="Unassembled WGS sequence"/>
</dbReference>
<name>V9DSV2_PHYNI</name>
<dbReference type="HOGENOM" id="CLU_3000626_0_0_1"/>
<comment type="caution">
    <text evidence="1">The sequence shown here is derived from an EMBL/GenBank/DDBJ whole genome shotgun (WGS) entry which is preliminary data.</text>
</comment>
<dbReference type="EMBL" id="ANIZ01004623">
    <property type="protein sequence ID" value="ETI29970.1"/>
    <property type="molecule type" value="Genomic_DNA"/>
</dbReference>
<evidence type="ECO:0000313" key="2">
    <source>
        <dbReference type="Proteomes" id="UP000018721"/>
    </source>
</evidence>
<accession>V9DSV2</accession>
<organism evidence="1 2">
    <name type="scientific">Phytophthora nicotianae P1569</name>
    <dbReference type="NCBI Taxonomy" id="1317065"/>
    <lineage>
        <taxon>Eukaryota</taxon>
        <taxon>Sar</taxon>
        <taxon>Stramenopiles</taxon>
        <taxon>Oomycota</taxon>
        <taxon>Peronosporomycetes</taxon>
        <taxon>Peronosporales</taxon>
        <taxon>Peronosporaceae</taxon>
        <taxon>Phytophthora</taxon>
    </lineage>
</organism>
<gene>
    <name evidence="1" type="ORF">F443_22911</name>
</gene>
<reference evidence="1 2" key="1">
    <citation type="submission" date="2013-11" db="EMBL/GenBank/DDBJ databases">
        <title>The Genome Sequence of Phytophthora parasitica P1569.</title>
        <authorList>
            <consortium name="The Broad Institute Genomics Platform"/>
            <person name="Russ C."/>
            <person name="Tyler B."/>
            <person name="Panabieres F."/>
            <person name="Shan W."/>
            <person name="Tripathy S."/>
            <person name="Grunwald N."/>
            <person name="Machado M."/>
            <person name="Johnson C.S."/>
            <person name="Arredondo F."/>
            <person name="Hong C."/>
            <person name="Coffey M."/>
            <person name="Young S.K."/>
            <person name="Zeng Q."/>
            <person name="Gargeya S."/>
            <person name="Fitzgerald M."/>
            <person name="Abouelleil A."/>
            <person name="Alvarado L."/>
            <person name="Chapman S.B."/>
            <person name="Gainer-Dewar J."/>
            <person name="Goldberg J."/>
            <person name="Griggs A."/>
            <person name="Gujja S."/>
            <person name="Hansen M."/>
            <person name="Howarth C."/>
            <person name="Imamovic A."/>
            <person name="Ireland A."/>
            <person name="Larimer J."/>
            <person name="McCowan C."/>
            <person name="Murphy C."/>
            <person name="Pearson M."/>
            <person name="Poon T.W."/>
            <person name="Priest M."/>
            <person name="Roberts A."/>
            <person name="Saif S."/>
            <person name="Shea T."/>
            <person name="Sykes S."/>
            <person name="Wortman J."/>
            <person name="Nusbaum C."/>
            <person name="Birren B."/>
        </authorList>
    </citation>
    <scope>NUCLEOTIDE SEQUENCE [LARGE SCALE GENOMIC DNA]</scope>
    <source>
        <strain evidence="1 2">P1569</strain>
    </source>
</reference>
<sequence>MVNELRVVQTERATRGDRDAQRAKYSSLQHIDIFQRKHEVFHGLASRKAGYQWLIDP</sequence>
<dbReference type="AlphaFoldDB" id="V9DSV2"/>
<protein>
    <submittedName>
        <fullName evidence="1">Uncharacterized protein</fullName>
    </submittedName>
</protein>
<keyword evidence="2" id="KW-1185">Reference proteome</keyword>